<evidence type="ECO:0000313" key="2">
    <source>
        <dbReference type="EMBL" id="SCM50948.1"/>
    </source>
</evidence>
<dbReference type="NCBIfam" id="NF041560">
    <property type="entry name" value="T6SS_Burk_ExIF"/>
    <property type="match status" value="1"/>
</dbReference>
<feature type="transmembrane region" description="Helical" evidence="1">
    <location>
        <begin position="214"/>
        <end position="233"/>
    </location>
</feature>
<sequence>MNNRDEYISFEYLKSIKNDLETSIEVNSKWVSENENNRDECINVLKENEESHKEISRLDEIILREPIPSELPPQKSLIKISGILDDVNIVKCIGYFQEQEYNSEAFKNHEMNEQVGALLLSIIGNVAGSAVTSQSKVRMKDYCDYISGKINGREFRGWLGKTNLHVGDYVEMAAVEENNEFVVYAIAKPENRTISIIPRCSQGLDAYIKNTRRYIRIFNAIPFLFMSLGPLFYGGSLKILLFLVLLYALLDPVAYAISSRLERKNRRKIMS</sequence>
<name>A0A1C6YVQ0_HAFAL</name>
<evidence type="ECO:0000313" key="3">
    <source>
        <dbReference type="Proteomes" id="UP000094844"/>
    </source>
</evidence>
<dbReference type="AlphaFoldDB" id="A0A1C6YVQ0"/>
<keyword evidence="1" id="KW-1133">Transmembrane helix</keyword>
<dbReference type="RefSeq" id="WP_254663910.1">
    <property type="nucleotide sequence ID" value="NZ_FMIQ01000006.1"/>
</dbReference>
<keyword evidence="1" id="KW-0472">Membrane</keyword>
<feature type="transmembrane region" description="Helical" evidence="1">
    <location>
        <begin position="239"/>
        <end position="258"/>
    </location>
</feature>
<organism evidence="2 3">
    <name type="scientific">Hafnia alvei</name>
    <dbReference type="NCBI Taxonomy" id="569"/>
    <lineage>
        <taxon>Bacteria</taxon>
        <taxon>Pseudomonadati</taxon>
        <taxon>Pseudomonadota</taxon>
        <taxon>Gammaproteobacteria</taxon>
        <taxon>Enterobacterales</taxon>
        <taxon>Hafniaceae</taxon>
        <taxon>Hafnia</taxon>
    </lineage>
</organism>
<proteinExistence type="predicted"/>
<reference evidence="2 3" key="1">
    <citation type="submission" date="2016-09" db="EMBL/GenBank/DDBJ databases">
        <authorList>
            <person name="Capua I."/>
            <person name="De Benedictis P."/>
            <person name="Joannis T."/>
            <person name="Lombin L.H."/>
            <person name="Cattoli G."/>
        </authorList>
    </citation>
    <scope>NUCLEOTIDE SEQUENCE [LARGE SCALE GENOMIC DNA]</scope>
    <source>
        <strain evidence="2 3">GB001</strain>
    </source>
</reference>
<dbReference type="EMBL" id="FMIQ01000006">
    <property type="protein sequence ID" value="SCM50948.1"/>
    <property type="molecule type" value="Genomic_DNA"/>
</dbReference>
<gene>
    <name evidence="2" type="ORF">BN1044_00397</name>
</gene>
<accession>A0A1C6YVQ0</accession>
<evidence type="ECO:0000256" key="1">
    <source>
        <dbReference type="SAM" id="Phobius"/>
    </source>
</evidence>
<protein>
    <submittedName>
        <fullName evidence="2">Uncharacterized protein</fullName>
    </submittedName>
</protein>
<keyword evidence="1" id="KW-0812">Transmembrane</keyword>
<dbReference type="Proteomes" id="UP000094844">
    <property type="component" value="Unassembled WGS sequence"/>
</dbReference>
<dbReference type="InterPro" id="IPR048130">
    <property type="entry name" value="T6SS_ExIF-like"/>
</dbReference>